<organism evidence="7 8">
    <name type="scientific">Obba rivulosa</name>
    <dbReference type="NCBI Taxonomy" id="1052685"/>
    <lineage>
        <taxon>Eukaryota</taxon>
        <taxon>Fungi</taxon>
        <taxon>Dikarya</taxon>
        <taxon>Basidiomycota</taxon>
        <taxon>Agaricomycotina</taxon>
        <taxon>Agaricomycetes</taxon>
        <taxon>Polyporales</taxon>
        <taxon>Gelatoporiaceae</taxon>
        <taxon>Obba</taxon>
    </lineage>
</organism>
<feature type="compositionally biased region" description="Basic and acidic residues" evidence="4">
    <location>
        <begin position="60"/>
        <end position="69"/>
    </location>
</feature>
<evidence type="ECO:0000256" key="4">
    <source>
        <dbReference type="SAM" id="MobiDB-lite"/>
    </source>
</evidence>
<feature type="domain" description="SHSP" evidence="5">
    <location>
        <begin position="13"/>
        <end position="124"/>
    </location>
</feature>
<dbReference type="OrthoDB" id="1431247at2759"/>
<dbReference type="Gene3D" id="2.60.40.790">
    <property type="match status" value="1"/>
</dbReference>
<dbReference type="InterPro" id="IPR007052">
    <property type="entry name" value="CS_dom"/>
</dbReference>
<evidence type="ECO:0000256" key="1">
    <source>
        <dbReference type="ARBA" id="ARBA00023016"/>
    </source>
</evidence>
<dbReference type="SUPFAM" id="SSF49764">
    <property type="entry name" value="HSP20-like chaperones"/>
    <property type="match status" value="1"/>
</dbReference>
<feature type="domain" description="CS" evidence="6">
    <location>
        <begin position="15"/>
        <end position="124"/>
    </location>
</feature>
<dbReference type="PROSITE" id="PS01031">
    <property type="entry name" value="SHSP"/>
    <property type="match status" value="1"/>
</dbReference>
<accession>A0A8E2AWG5</accession>
<dbReference type="Pfam" id="PF00011">
    <property type="entry name" value="HSP20"/>
    <property type="match status" value="1"/>
</dbReference>
<sequence>MSRFVRRALQPRGLTAVRRMDIHEDPKNNVVEATFELPGLKKEDVNIEVHNNRLTVSGETKQETDREDSGYVTRERRRGRFSRTIQLPSGIKPEDVKANMDNGVLKVTFPRTSPEAAPKRVTVS</sequence>
<dbReference type="InterPro" id="IPR031107">
    <property type="entry name" value="Small_HSP"/>
</dbReference>
<evidence type="ECO:0000256" key="3">
    <source>
        <dbReference type="RuleBase" id="RU003616"/>
    </source>
</evidence>
<name>A0A8E2AWG5_9APHY</name>
<dbReference type="InterPro" id="IPR008978">
    <property type="entry name" value="HSP20-like_chaperone"/>
</dbReference>
<evidence type="ECO:0000259" key="5">
    <source>
        <dbReference type="PROSITE" id="PS01031"/>
    </source>
</evidence>
<feature type="region of interest" description="Disordered" evidence="4">
    <location>
        <begin position="54"/>
        <end position="73"/>
    </location>
</feature>
<dbReference type="AlphaFoldDB" id="A0A8E2AWG5"/>
<keyword evidence="1" id="KW-0346">Stress response</keyword>
<dbReference type="Proteomes" id="UP000250043">
    <property type="component" value="Unassembled WGS sequence"/>
</dbReference>
<comment type="similarity">
    <text evidence="2 3">Belongs to the small heat shock protein (HSP20) family.</text>
</comment>
<evidence type="ECO:0000313" key="7">
    <source>
        <dbReference type="EMBL" id="OCH89570.1"/>
    </source>
</evidence>
<gene>
    <name evidence="7" type="ORF">OBBRIDRAFT_732468</name>
</gene>
<dbReference type="CDD" id="cd06464">
    <property type="entry name" value="ACD_sHsps-like"/>
    <property type="match status" value="1"/>
</dbReference>
<dbReference type="PROSITE" id="PS51203">
    <property type="entry name" value="CS"/>
    <property type="match status" value="1"/>
</dbReference>
<evidence type="ECO:0000313" key="8">
    <source>
        <dbReference type="Proteomes" id="UP000250043"/>
    </source>
</evidence>
<keyword evidence="8" id="KW-1185">Reference proteome</keyword>
<dbReference type="EMBL" id="KV722424">
    <property type="protein sequence ID" value="OCH89570.1"/>
    <property type="molecule type" value="Genomic_DNA"/>
</dbReference>
<evidence type="ECO:0000259" key="6">
    <source>
        <dbReference type="PROSITE" id="PS51203"/>
    </source>
</evidence>
<evidence type="ECO:0000256" key="2">
    <source>
        <dbReference type="PROSITE-ProRule" id="PRU00285"/>
    </source>
</evidence>
<dbReference type="PANTHER" id="PTHR11527">
    <property type="entry name" value="HEAT-SHOCK PROTEIN 20 FAMILY MEMBER"/>
    <property type="match status" value="1"/>
</dbReference>
<proteinExistence type="inferred from homology"/>
<protein>
    <submittedName>
        <fullName evidence="7">HSP20-like chaperone</fullName>
    </submittedName>
</protein>
<dbReference type="InterPro" id="IPR002068">
    <property type="entry name" value="A-crystallin/Hsp20_dom"/>
</dbReference>
<reference evidence="7 8" key="1">
    <citation type="submission" date="2016-07" db="EMBL/GenBank/DDBJ databases">
        <title>Draft genome of the white-rot fungus Obba rivulosa 3A-2.</title>
        <authorList>
            <consortium name="DOE Joint Genome Institute"/>
            <person name="Miettinen O."/>
            <person name="Riley R."/>
            <person name="Acob R."/>
            <person name="Barry K."/>
            <person name="Cullen D."/>
            <person name="De Vries R."/>
            <person name="Hainaut M."/>
            <person name="Hatakka A."/>
            <person name="Henrissat B."/>
            <person name="Hilden K."/>
            <person name="Kuo R."/>
            <person name="Labutti K."/>
            <person name="Lipzen A."/>
            <person name="Makela M.R."/>
            <person name="Sandor L."/>
            <person name="Spatafora J.W."/>
            <person name="Grigoriev I.V."/>
            <person name="Hibbett D.S."/>
        </authorList>
    </citation>
    <scope>NUCLEOTIDE SEQUENCE [LARGE SCALE GENOMIC DNA]</scope>
    <source>
        <strain evidence="7 8">3A-2</strain>
    </source>
</reference>